<comment type="similarity">
    <text evidence="1">Belongs to the ROK (NagC/XylR) family.</text>
</comment>
<dbReference type="GO" id="GO:0006096">
    <property type="term" value="P:glycolytic process"/>
    <property type="evidence" value="ECO:0007669"/>
    <property type="project" value="InterPro"/>
</dbReference>
<protein>
    <recommendedName>
        <fullName evidence="3">Glucokinase</fullName>
        <ecNumber evidence="2">2.7.1.2</ecNumber>
    </recommendedName>
    <alternativeName>
        <fullName evidence="8">Glucose kinase</fullName>
    </alternativeName>
</protein>
<evidence type="ECO:0000256" key="4">
    <source>
        <dbReference type="ARBA" id="ARBA00022679"/>
    </source>
</evidence>
<dbReference type="GO" id="GO:0004340">
    <property type="term" value="F:glucokinase activity"/>
    <property type="evidence" value="ECO:0007669"/>
    <property type="project" value="UniProtKB-EC"/>
</dbReference>
<dbReference type="Pfam" id="PF00480">
    <property type="entry name" value="ROK"/>
    <property type="match status" value="1"/>
</dbReference>
<reference evidence="9 10" key="1">
    <citation type="submission" date="2020-08" db="EMBL/GenBank/DDBJ databases">
        <authorList>
            <person name="Liu C."/>
            <person name="Sun Q."/>
        </authorList>
    </citation>
    <scope>NUCLEOTIDE SEQUENCE [LARGE SCALE GENOMIC DNA]</scope>
    <source>
        <strain evidence="9 10">NSJ-38</strain>
    </source>
</reference>
<keyword evidence="10" id="KW-1185">Reference proteome</keyword>
<organism evidence="9 10">
    <name type="scientific">Qiania dongpingensis</name>
    <dbReference type="NCBI Taxonomy" id="2763669"/>
    <lineage>
        <taxon>Bacteria</taxon>
        <taxon>Bacillati</taxon>
        <taxon>Bacillota</taxon>
        <taxon>Clostridia</taxon>
        <taxon>Lachnospirales</taxon>
        <taxon>Lachnospiraceae</taxon>
        <taxon>Qiania</taxon>
    </lineage>
</organism>
<gene>
    <name evidence="9" type="ORF">H9Q78_07555</name>
</gene>
<dbReference type="Gene3D" id="3.30.420.40">
    <property type="match status" value="2"/>
</dbReference>
<dbReference type="NCBIfam" id="TIGR00744">
    <property type="entry name" value="ROK_glcA_fam"/>
    <property type="match status" value="1"/>
</dbReference>
<keyword evidence="6 9" id="KW-0418">Kinase</keyword>
<dbReference type="KEGG" id="qdo:H9Q78_07555"/>
<dbReference type="RefSeq" id="WP_249300649.1">
    <property type="nucleotide sequence ID" value="NZ_CP060634.1"/>
</dbReference>
<sequence>MGNIYAGVDLGGTTVKLGLLTDEASLIRKWEIPTRKDDGGKQVIPDIAASIKKNMEEEGIRFSELAGAGLGVPGPIRQDGYLEVCVNIGPGMRDMNPVKDLSGLLGGIPVKGGNDANVAALGEMWQGGGKGYRDVVAVTLGTGVGGGVILDGHIVAGSKGMGGEIGHMVMDWDWKEAEVCNCGNRGCLEQIASATGIARHARIFMRESDRPSVLRDLQRVTARDVFDAAKAGDGLAEDVADYCMMYLARAMAYVSQVVDPEIFVIGGGVSRAGQYLLDLIKEHYDPLIKLTRGKAKLALARLGNDAGIYGAAKMVIDEREK</sequence>
<dbReference type="InterPro" id="IPR000600">
    <property type="entry name" value="ROK"/>
</dbReference>
<evidence type="ECO:0000256" key="7">
    <source>
        <dbReference type="ARBA" id="ARBA00022840"/>
    </source>
</evidence>
<dbReference type="PANTHER" id="PTHR18964:SF149">
    <property type="entry name" value="BIFUNCTIONAL UDP-N-ACETYLGLUCOSAMINE 2-EPIMERASE_N-ACETYLMANNOSAMINE KINASE"/>
    <property type="match status" value="1"/>
</dbReference>
<evidence type="ECO:0000256" key="8">
    <source>
        <dbReference type="ARBA" id="ARBA00032386"/>
    </source>
</evidence>
<evidence type="ECO:0000256" key="3">
    <source>
        <dbReference type="ARBA" id="ARBA00014701"/>
    </source>
</evidence>
<dbReference type="AlphaFoldDB" id="A0A7G9G0L9"/>
<dbReference type="Proteomes" id="UP000515823">
    <property type="component" value="Chromosome"/>
</dbReference>
<evidence type="ECO:0000256" key="1">
    <source>
        <dbReference type="ARBA" id="ARBA00006479"/>
    </source>
</evidence>
<dbReference type="GO" id="GO:0005524">
    <property type="term" value="F:ATP binding"/>
    <property type="evidence" value="ECO:0007669"/>
    <property type="project" value="UniProtKB-KW"/>
</dbReference>
<keyword evidence="7" id="KW-0067">ATP-binding</keyword>
<keyword evidence="4 9" id="KW-0808">Transferase</keyword>
<accession>A0A7G9G0L9</accession>
<dbReference type="EC" id="2.7.1.2" evidence="2"/>
<dbReference type="GO" id="GO:0005737">
    <property type="term" value="C:cytoplasm"/>
    <property type="evidence" value="ECO:0007669"/>
    <property type="project" value="InterPro"/>
</dbReference>
<evidence type="ECO:0000313" key="9">
    <source>
        <dbReference type="EMBL" id="QNM04351.1"/>
    </source>
</evidence>
<evidence type="ECO:0000256" key="2">
    <source>
        <dbReference type="ARBA" id="ARBA00012323"/>
    </source>
</evidence>
<dbReference type="PANTHER" id="PTHR18964">
    <property type="entry name" value="ROK (REPRESSOR, ORF, KINASE) FAMILY"/>
    <property type="match status" value="1"/>
</dbReference>
<dbReference type="InterPro" id="IPR004654">
    <property type="entry name" value="ROK_glcA"/>
</dbReference>
<keyword evidence="5" id="KW-0547">Nucleotide-binding</keyword>
<proteinExistence type="inferred from homology"/>
<evidence type="ECO:0000256" key="5">
    <source>
        <dbReference type="ARBA" id="ARBA00022741"/>
    </source>
</evidence>
<dbReference type="InterPro" id="IPR049874">
    <property type="entry name" value="ROK_cs"/>
</dbReference>
<evidence type="ECO:0000313" key="10">
    <source>
        <dbReference type="Proteomes" id="UP000515823"/>
    </source>
</evidence>
<dbReference type="InterPro" id="IPR043129">
    <property type="entry name" value="ATPase_NBD"/>
</dbReference>
<name>A0A7G9G0L9_9FIRM</name>
<dbReference type="SUPFAM" id="SSF53067">
    <property type="entry name" value="Actin-like ATPase domain"/>
    <property type="match status" value="1"/>
</dbReference>
<dbReference type="PROSITE" id="PS01125">
    <property type="entry name" value="ROK"/>
    <property type="match status" value="1"/>
</dbReference>
<evidence type="ECO:0000256" key="6">
    <source>
        <dbReference type="ARBA" id="ARBA00022777"/>
    </source>
</evidence>
<dbReference type="EMBL" id="CP060634">
    <property type="protein sequence ID" value="QNM04351.1"/>
    <property type="molecule type" value="Genomic_DNA"/>
</dbReference>